<reference evidence="1" key="2">
    <citation type="journal article" date="2022" name="New Phytol.">
        <title>Evolutionary transition to the ectomycorrhizal habit in the genomes of a hyperdiverse lineage of mushroom-forming fungi.</title>
        <authorList>
            <person name="Looney B."/>
            <person name="Miyauchi S."/>
            <person name="Morin E."/>
            <person name="Drula E."/>
            <person name="Courty P.E."/>
            <person name="Kohler A."/>
            <person name="Kuo A."/>
            <person name="LaButti K."/>
            <person name="Pangilinan J."/>
            <person name="Lipzen A."/>
            <person name="Riley R."/>
            <person name="Andreopoulos W."/>
            <person name="He G."/>
            <person name="Johnson J."/>
            <person name="Nolan M."/>
            <person name="Tritt A."/>
            <person name="Barry K.W."/>
            <person name="Grigoriev I.V."/>
            <person name="Nagy L.G."/>
            <person name="Hibbett D."/>
            <person name="Henrissat B."/>
            <person name="Matheny P.B."/>
            <person name="Labbe J."/>
            <person name="Martin F.M."/>
        </authorList>
    </citation>
    <scope>NUCLEOTIDE SEQUENCE</scope>
    <source>
        <strain evidence="1">HHB10654</strain>
    </source>
</reference>
<evidence type="ECO:0000313" key="2">
    <source>
        <dbReference type="Proteomes" id="UP000814140"/>
    </source>
</evidence>
<comment type="caution">
    <text evidence="1">The sequence shown here is derived from an EMBL/GenBank/DDBJ whole genome shotgun (WGS) entry which is preliminary data.</text>
</comment>
<accession>A0ACB8TKY6</accession>
<name>A0ACB8TKY6_9AGAM</name>
<protein>
    <submittedName>
        <fullName evidence="1">Uncharacterized protein</fullName>
    </submittedName>
</protein>
<keyword evidence="2" id="KW-1185">Reference proteome</keyword>
<dbReference type="EMBL" id="MU277187">
    <property type="protein sequence ID" value="KAI0069092.1"/>
    <property type="molecule type" value="Genomic_DNA"/>
</dbReference>
<dbReference type="Proteomes" id="UP000814140">
    <property type="component" value="Unassembled WGS sequence"/>
</dbReference>
<organism evidence="1 2">
    <name type="scientific">Artomyces pyxidatus</name>
    <dbReference type="NCBI Taxonomy" id="48021"/>
    <lineage>
        <taxon>Eukaryota</taxon>
        <taxon>Fungi</taxon>
        <taxon>Dikarya</taxon>
        <taxon>Basidiomycota</taxon>
        <taxon>Agaricomycotina</taxon>
        <taxon>Agaricomycetes</taxon>
        <taxon>Russulales</taxon>
        <taxon>Auriscalpiaceae</taxon>
        <taxon>Artomyces</taxon>
    </lineage>
</organism>
<gene>
    <name evidence="1" type="ORF">BV25DRAFT_1791136</name>
</gene>
<reference evidence="1" key="1">
    <citation type="submission" date="2021-03" db="EMBL/GenBank/DDBJ databases">
        <authorList>
            <consortium name="DOE Joint Genome Institute"/>
            <person name="Ahrendt S."/>
            <person name="Looney B.P."/>
            <person name="Miyauchi S."/>
            <person name="Morin E."/>
            <person name="Drula E."/>
            <person name="Courty P.E."/>
            <person name="Chicoki N."/>
            <person name="Fauchery L."/>
            <person name="Kohler A."/>
            <person name="Kuo A."/>
            <person name="Labutti K."/>
            <person name="Pangilinan J."/>
            <person name="Lipzen A."/>
            <person name="Riley R."/>
            <person name="Andreopoulos W."/>
            <person name="He G."/>
            <person name="Johnson J."/>
            <person name="Barry K.W."/>
            <person name="Grigoriev I.V."/>
            <person name="Nagy L."/>
            <person name="Hibbett D."/>
            <person name="Henrissat B."/>
            <person name="Matheny P.B."/>
            <person name="Labbe J."/>
            <person name="Martin F."/>
        </authorList>
    </citation>
    <scope>NUCLEOTIDE SEQUENCE</scope>
    <source>
        <strain evidence="1">HHB10654</strain>
    </source>
</reference>
<proteinExistence type="predicted"/>
<evidence type="ECO:0000313" key="1">
    <source>
        <dbReference type="EMBL" id="KAI0069092.1"/>
    </source>
</evidence>
<sequence length="380" mass="41280">MEKYSAYRDPGTGIQPFLPLIPPSGSNVWAKVALPLAYAIGALRTALILILALLYLVVIEGVCLVLVPIPILHKAVTYVFTALLSRLTLLVLGLWWIPVELIARKRIRAGTQKESWNPRAGDLIISNWASWIEVLWLAFRFNPVFVLPISAPVTPASAPTSEPITHTSGRRTGTGSAAISSPATRPIVRRVPILGFRRVTLLSMIRSTAQVPPFETDTAAGTYSSLEDIRSAANRPVVVFPECTSTNGRALLRFANIFEGRAVPVKGFKVFLMCVRYDLPTATLPTLTHCIATNLNPLTQVFGAAATLKPLTMSIRLLVPSESPSSPTFMASEVVSGDVGADTLSAACAGLIAQLGKFKKMNLGWEDKVSFLELYREKSR</sequence>